<sequence>MVNMEINTHPVYPCALPDSVSCWASRRQRCAPGDHSGRDVSQPLDKFNVRIRFSDVGHRTGLLLRFAPFIEL</sequence>
<proteinExistence type="predicted"/>
<dbReference type="AlphaFoldDB" id="A0A2A6CWE6"/>
<keyword evidence="2" id="KW-1185">Reference proteome</keyword>
<reference evidence="1" key="2">
    <citation type="submission" date="2022-06" db="UniProtKB">
        <authorList>
            <consortium name="EnsemblMetazoa"/>
        </authorList>
    </citation>
    <scope>IDENTIFICATION</scope>
    <source>
        <strain evidence="1">PS312</strain>
    </source>
</reference>
<name>A0A2A6CWE6_PRIPA</name>
<protein>
    <submittedName>
        <fullName evidence="1">Uncharacterized protein</fullName>
    </submittedName>
</protein>
<accession>A0A8R1V1Z9</accession>
<gene>
    <name evidence="1" type="primary">WBGene00282555</name>
</gene>
<accession>A0A2A6CWE6</accession>
<evidence type="ECO:0000313" key="1">
    <source>
        <dbReference type="EnsemblMetazoa" id="PPA44186.1"/>
    </source>
</evidence>
<evidence type="ECO:0000313" key="2">
    <source>
        <dbReference type="Proteomes" id="UP000005239"/>
    </source>
</evidence>
<dbReference type="Proteomes" id="UP000005239">
    <property type="component" value="Unassembled WGS sequence"/>
</dbReference>
<organism evidence="1 2">
    <name type="scientific">Pristionchus pacificus</name>
    <name type="common">Parasitic nematode worm</name>
    <dbReference type="NCBI Taxonomy" id="54126"/>
    <lineage>
        <taxon>Eukaryota</taxon>
        <taxon>Metazoa</taxon>
        <taxon>Ecdysozoa</taxon>
        <taxon>Nematoda</taxon>
        <taxon>Chromadorea</taxon>
        <taxon>Rhabditida</taxon>
        <taxon>Rhabditina</taxon>
        <taxon>Diplogasteromorpha</taxon>
        <taxon>Diplogasteroidea</taxon>
        <taxon>Neodiplogasteridae</taxon>
        <taxon>Pristionchus</taxon>
    </lineage>
</organism>
<reference evidence="2" key="1">
    <citation type="journal article" date="2008" name="Nat. Genet.">
        <title>The Pristionchus pacificus genome provides a unique perspective on nematode lifestyle and parasitism.</title>
        <authorList>
            <person name="Dieterich C."/>
            <person name="Clifton S.W."/>
            <person name="Schuster L.N."/>
            <person name="Chinwalla A."/>
            <person name="Delehaunty K."/>
            <person name="Dinkelacker I."/>
            <person name="Fulton L."/>
            <person name="Fulton R."/>
            <person name="Godfrey J."/>
            <person name="Minx P."/>
            <person name="Mitreva M."/>
            <person name="Roeseler W."/>
            <person name="Tian H."/>
            <person name="Witte H."/>
            <person name="Yang S.P."/>
            <person name="Wilson R.K."/>
            <person name="Sommer R.J."/>
        </authorList>
    </citation>
    <scope>NUCLEOTIDE SEQUENCE [LARGE SCALE GENOMIC DNA]</scope>
    <source>
        <strain evidence="2">PS312</strain>
    </source>
</reference>
<dbReference type="EnsemblMetazoa" id="PPA44186.1">
    <property type="protein sequence ID" value="PPA44186.1"/>
    <property type="gene ID" value="WBGene00282555"/>
</dbReference>